<sequence>MVMVMVAVG</sequence>
<proteinExistence type="predicted"/>
<accession>A0A5B7H6J9</accession>
<dbReference type="Proteomes" id="UP000324222">
    <property type="component" value="Unassembled WGS sequence"/>
</dbReference>
<keyword evidence="2" id="KW-1185">Reference proteome</keyword>
<gene>
    <name evidence="1" type="ORF">E2C01_059694</name>
</gene>
<reference evidence="1 2" key="1">
    <citation type="submission" date="2019-05" db="EMBL/GenBank/DDBJ databases">
        <title>Another draft genome of Portunus trituberculatus and its Hox gene families provides insights of decapod evolution.</title>
        <authorList>
            <person name="Jeong J.-H."/>
            <person name="Song I."/>
            <person name="Kim S."/>
            <person name="Choi T."/>
            <person name="Kim D."/>
            <person name="Ryu S."/>
            <person name="Kim W."/>
        </authorList>
    </citation>
    <scope>NUCLEOTIDE SEQUENCE [LARGE SCALE GENOMIC DNA]</scope>
    <source>
        <tissue evidence="1">Muscle</tissue>
    </source>
</reference>
<dbReference type="EMBL" id="VSRR010023509">
    <property type="protein sequence ID" value="MPC65556.1"/>
    <property type="molecule type" value="Genomic_DNA"/>
</dbReference>
<protein>
    <submittedName>
        <fullName evidence="1">Uncharacterized protein</fullName>
    </submittedName>
</protein>
<organism evidence="1 2">
    <name type="scientific">Portunus trituberculatus</name>
    <name type="common">Swimming crab</name>
    <name type="synonym">Neptunus trituberculatus</name>
    <dbReference type="NCBI Taxonomy" id="210409"/>
    <lineage>
        <taxon>Eukaryota</taxon>
        <taxon>Metazoa</taxon>
        <taxon>Ecdysozoa</taxon>
        <taxon>Arthropoda</taxon>
        <taxon>Crustacea</taxon>
        <taxon>Multicrustacea</taxon>
        <taxon>Malacostraca</taxon>
        <taxon>Eumalacostraca</taxon>
        <taxon>Eucarida</taxon>
        <taxon>Decapoda</taxon>
        <taxon>Pleocyemata</taxon>
        <taxon>Brachyura</taxon>
        <taxon>Eubrachyura</taxon>
        <taxon>Portunoidea</taxon>
        <taxon>Portunidae</taxon>
        <taxon>Portuninae</taxon>
        <taxon>Portunus</taxon>
    </lineage>
</organism>
<evidence type="ECO:0000313" key="1">
    <source>
        <dbReference type="EMBL" id="MPC65556.1"/>
    </source>
</evidence>
<name>A0A5B7H6J9_PORTR</name>
<comment type="caution">
    <text evidence="1">The sequence shown here is derived from an EMBL/GenBank/DDBJ whole genome shotgun (WGS) entry which is preliminary data.</text>
</comment>
<evidence type="ECO:0000313" key="2">
    <source>
        <dbReference type="Proteomes" id="UP000324222"/>
    </source>
</evidence>